<reference evidence="13" key="1">
    <citation type="journal article" date="2021" name="IMA Fungus">
        <title>Genomic characterization of three marine fungi, including Emericellopsis atlantica sp. nov. with signatures of a generalist lifestyle and marine biomass degradation.</title>
        <authorList>
            <person name="Hagestad O.C."/>
            <person name="Hou L."/>
            <person name="Andersen J.H."/>
            <person name="Hansen E.H."/>
            <person name="Altermark B."/>
            <person name="Li C."/>
            <person name="Kuhnert E."/>
            <person name="Cox R.J."/>
            <person name="Crous P.W."/>
            <person name="Spatafora J.W."/>
            <person name="Lail K."/>
            <person name="Amirebrahimi M."/>
            <person name="Lipzen A."/>
            <person name="Pangilinan J."/>
            <person name="Andreopoulos W."/>
            <person name="Hayes R.D."/>
            <person name="Ng V."/>
            <person name="Grigoriev I.V."/>
            <person name="Jackson S.A."/>
            <person name="Sutton T.D.S."/>
            <person name="Dobson A.D.W."/>
            <person name="Rama T."/>
        </authorList>
    </citation>
    <scope>NUCLEOTIDE SEQUENCE</scope>
    <source>
        <strain evidence="13">TRa3180A</strain>
    </source>
</reference>
<evidence type="ECO:0000313" key="14">
    <source>
        <dbReference type="Proteomes" id="UP000887226"/>
    </source>
</evidence>
<dbReference type="PROSITE" id="PS00108">
    <property type="entry name" value="PROTEIN_KINASE_ST"/>
    <property type="match status" value="1"/>
</dbReference>
<dbReference type="SMART" id="SM00220">
    <property type="entry name" value="S_TKc"/>
    <property type="match status" value="1"/>
</dbReference>
<evidence type="ECO:0000256" key="1">
    <source>
        <dbReference type="ARBA" id="ARBA00008874"/>
    </source>
</evidence>
<dbReference type="PROSITE" id="PS00107">
    <property type="entry name" value="PROTEIN_KINASE_ATP"/>
    <property type="match status" value="1"/>
</dbReference>
<dbReference type="PROSITE" id="PS50011">
    <property type="entry name" value="PROTEIN_KINASE_DOM"/>
    <property type="match status" value="1"/>
</dbReference>
<dbReference type="AlphaFoldDB" id="A0A9P7ZB69"/>
<evidence type="ECO:0000256" key="5">
    <source>
        <dbReference type="ARBA" id="ARBA00022741"/>
    </source>
</evidence>
<proteinExistence type="inferred from homology"/>
<feature type="region of interest" description="Disordered" evidence="11">
    <location>
        <begin position="788"/>
        <end position="851"/>
    </location>
</feature>
<feature type="region of interest" description="Disordered" evidence="11">
    <location>
        <begin position="714"/>
        <end position="769"/>
    </location>
</feature>
<dbReference type="PANTHER" id="PTHR48012">
    <property type="entry name" value="STERILE20-LIKE KINASE, ISOFORM B-RELATED"/>
    <property type="match status" value="1"/>
</dbReference>
<keyword evidence="14" id="KW-1185">Reference proteome</keyword>
<evidence type="ECO:0000256" key="9">
    <source>
        <dbReference type="ARBA" id="ARBA00048679"/>
    </source>
</evidence>
<dbReference type="FunFam" id="1.10.510.10:FF:000670">
    <property type="entry name" value="Serine/threonin protein kinase, putative"/>
    <property type="match status" value="1"/>
</dbReference>
<evidence type="ECO:0000256" key="7">
    <source>
        <dbReference type="ARBA" id="ARBA00022840"/>
    </source>
</evidence>
<comment type="catalytic activity">
    <reaction evidence="8">
        <text>L-threonyl-[protein] + ATP = O-phospho-L-threonyl-[protein] + ADP + H(+)</text>
        <dbReference type="Rhea" id="RHEA:46608"/>
        <dbReference type="Rhea" id="RHEA-COMP:11060"/>
        <dbReference type="Rhea" id="RHEA-COMP:11605"/>
        <dbReference type="ChEBI" id="CHEBI:15378"/>
        <dbReference type="ChEBI" id="CHEBI:30013"/>
        <dbReference type="ChEBI" id="CHEBI:30616"/>
        <dbReference type="ChEBI" id="CHEBI:61977"/>
        <dbReference type="ChEBI" id="CHEBI:456216"/>
        <dbReference type="EC" id="2.7.11.1"/>
    </reaction>
</comment>
<dbReference type="InterPro" id="IPR000719">
    <property type="entry name" value="Prot_kinase_dom"/>
</dbReference>
<dbReference type="EC" id="2.7.11.1" evidence="2"/>
<dbReference type="SUPFAM" id="SSF56112">
    <property type="entry name" value="Protein kinase-like (PK-like)"/>
    <property type="match status" value="1"/>
</dbReference>
<evidence type="ECO:0000256" key="10">
    <source>
        <dbReference type="PROSITE-ProRule" id="PRU10141"/>
    </source>
</evidence>
<keyword evidence="4" id="KW-0808">Transferase</keyword>
<dbReference type="InterPro" id="IPR050629">
    <property type="entry name" value="STE20/SPS1-PAK"/>
</dbReference>
<evidence type="ECO:0000256" key="6">
    <source>
        <dbReference type="ARBA" id="ARBA00022777"/>
    </source>
</evidence>
<dbReference type="Pfam" id="PF00069">
    <property type="entry name" value="Pkinase"/>
    <property type="match status" value="1"/>
</dbReference>
<feature type="binding site" evidence="10">
    <location>
        <position position="71"/>
    </location>
    <ligand>
        <name>ATP</name>
        <dbReference type="ChEBI" id="CHEBI:30616"/>
    </ligand>
</feature>
<evidence type="ECO:0000256" key="2">
    <source>
        <dbReference type="ARBA" id="ARBA00012513"/>
    </source>
</evidence>
<feature type="region of interest" description="Disordered" evidence="11">
    <location>
        <begin position="396"/>
        <end position="420"/>
    </location>
</feature>
<dbReference type="OrthoDB" id="248923at2759"/>
<sequence>MSLQPKAAEITSVKAKAIEDAKCTQKSVEEACEKARKPPPKYALLELIGKGSFGRVYKSKDMKTAQTVAVKIIDIDEADTINPRQANAYADFLKEVQALKLLSENKARNINHVIEALPVNQTMWMITEYCGGGSIATLMKPTPKGLQEKWIITIVREVAEAMKWVHEAGIIHRDLKCANVLVTEDGCVQLCDFGVSGIMGPLIDKRSTVVGTPHWMAPELFSTNSTLSYGKEVDIWAFGAMIFEMATGLPPMARAGISAHQLASYLQRNTPRLEGEDYSQTLRDLVAYCMEERPTARPTIEQVQMHPYIHNTASRYPMLSLQQLVQAFKVWVDRGGSRKSLFMAGGAQGIPLDGAPAVPEEEWNFSTSADFVLKNVTAEDVYEAYGTSVELEGVFSEQTSRPAKSQAMKSRRRPPPEALARLPAQPLEKIFDPNTMTNYVENGNSYYGRQPPQSMSGSDLPLRDDSAQTSIKDTMIDVGGREPNGAPSSFSDMDTIKASNPVHKDIKDKNNPLQSDFSRPPRSDPTEPSNNRKTMDWTFPSAIPASANPEVSRFPNVPEMQLPAVTPGSGARPTLVHHPTEPLGTHGGFGDGMASAQRDRVTLFDLDMSMIPGFEDFGDPGPAITSPVYDRPSTAMSGMESDTSDFAPTPNQFELEKHAFGRPPREPSVYVTDEYAAPSATQLPSKEAVEGSDFSASDSEGYKKGYAQDGFYDSDYTAMAPPPRPRPFSRLFPDGNPPVNRLPGNCQHERFGVDNLPSMPAPPSTAAMTGQASLDELADELKRMLGGTMDQLEALRDAMESPQVRSQMAPNRTSANARRGRNGRTAKPSGSKPWGGNGKGSGGITSGSGSG</sequence>
<feature type="region of interest" description="Disordered" evidence="11">
    <location>
        <begin position="442"/>
        <end position="539"/>
    </location>
</feature>
<evidence type="ECO:0000259" key="12">
    <source>
        <dbReference type="PROSITE" id="PS50011"/>
    </source>
</evidence>
<dbReference type="GO" id="GO:0005524">
    <property type="term" value="F:ATP binding"/>
    <property type="evidence" value="ECO:0007669"/>
    <property type="project" value="UniProtKB-UniRule"/>
</dbReference>
<dbReference type="InterPro" id="IPR017441">
    <property type="entry name" value="Protein_kinase_ATP_BS"/>
</dbReference>
<evidence type="ECO:0000256" key="4">
    <source>
        <dbReference type="ARBA" id="ARBA00022679"/>
    </source>
</evidence>
<keyword evidence="6 13" id="KW-0418">Kinase</keyword>
<dbReference type="Gene3D" id="1.10.510.10">
    <property type="entry name" value="Transferase(Phosphotransferase) domain 1"/>
    <property type="match status" value="1"/>
</dbReference>
<feature type="compositionally biased region" description="Gly residues" evidence="11">
    <location>
        <begin position="833"/>
        <end position="851"/>
    </location>
</feature>
<feature type="compositionally biased region" description="Polar residues" evidence="11">
    <location>
        <begin position="442"/>
        <end position="457"/>
    </location>
</feature>
<accession>A0A9P7ZB69</accession>
<dbReference type="GO" id="GO:0005737">
    <property type="term" value="C:cytoplasm"/>
    <property type="evidence" value="ECO:0007669"/>
    <property type="project" value="TreeGrafter"/>
</dbReference>
<evidence type="ECO:0000256" key="11">
    <source>
        <dbReference type="SAM" id="MobiDB-lite"/>
    </source>
</evidence>
<comment type="similarity">
    <text evidence="1">Belongs to the protein kinase superfamily. STE Ser/Thr protein kinase family. STE20 subfamily.</text>
</comment>
<dbReference type="InterPro" id="IPR011009">
    <property type="entry name" value="Kinase-like_dom_sf"/>
</dbReference>
<evidence type="ECO:0000313" key="13">
    <source>
        <dbReference type="EMBL" id="KAG9248874.1"/>
    </source>
</evidence>
<evidence type="ECO:0000256" key="8">
    <source>
        <dbReference type="ARBA" id="ARBA00047899"/>
    </source>
</evidence>
<name>A0A9P7ZB69_9HELO</name>
<dbReference type="PANTHER" id="PTHR48012:SF10">
    <property type="entry name" value="FI20177P1"/>
    <property type="match status" value="1"/>
</dbReference>
<keyword evidence="7 10" id="KW-0067">ATP-binding</keyword>
<organism evidence="13 14">
    <name type="scientific">Calycina marina</name>
    <dbReference type="NCBI Taxonomy" id="1763456"/>
    <lineage>
        <taxon>Eukaryota</taxon>
        <taxon>Fungi</taxon>
        <taxon>Dikarya</taxon>
        <taxon>Ascomycota</taxon>
        <taxon>Pezizomycotina</taxon>
        <taxon>Leotiomycetes</taxon>
        <taxon>Helotiales</taxon>
        <taxon>Pezizellaceae</taxon>
        <taxon>Calycina</taxon>
    </lineage>
</organism>
<feature type="region of interest" description="Disordered" evidence="11">
    <location>
        <begin position="678"/>
        <end position="701"/>
    </location>
</feature>
<dbReference type="InterPro" id="IPR008271">
    <property type="entry name" value="Ser/Thr_kinase_AS"/>
</dbReference>
<keyword evidence="3 13" id="KW-0723">Serine/threonine-protein kinase</keyword>
<dbReference type="GO" id="GO:0004674">
    <property type="term" value="F:protein serine/threonine kinase activity"/>
    <property type="evidence" value="ECO:0007669"/>
    <property type="project" value="UniProtKB-KW"/>
</dbReference>
<comment type="catalytic activity">
    <reaction evidence="9">
        <text>L-seryl-[protein] + ATP = O-phospho-L-seryl-[protein] + ADP + H(+)</text>
        <dbReference type="Rhea" id="RHEA:17989"/>
        <dbReference type="Rhea" id="RHEA-COMP:9863"/>
        <dbReference type="Rhea" id="RHEA-COMP:11604"/>
        <dbReference type="ChEBI" id="CHEBI:15378"/>
        <dbReference type="ChEBI" id="CHEBI:29999"/>
        <dbReference type="ChEBI" id="CHEBI:30616"/>
        <dbReference type="ChEBI" id="CHEBI:83421"/>
        <dbReference type="ChEBI" id="CHEBI:456216"/>
        <dbReference type="EC" id="2.7.11.1"/>
    </reaction>
</comment>
<feature type="domain" description="Protein kinase" evidence="12">
    <location>
        <begin position="42"/>
        <end position="309"/>
    </location>
</feature>
<comment type="caution">
    <text evidence="13">The sequence shown here is derived from an EMBL/GenBank/DDBJ whole genome shotgun (WGS) entry which is preliminary data.</text>
</comment>
<dbReference type="Proteomes" id="UP000887226">
    <property type="component" value="Unassembled WGS sequence"/>
</dbReference>
<gene>
    <name evidence="13" type="ORF">BJ878DRAFT_563735</name>
</gene>
<dbReference type="EMBL" id="MU253742">
    <property type="protein sequence ID" value="KAG9248874.1"/>
    <property type="molecule type" value="Genomic_DNA"/>
</dbReference>
<evidence type="ECO:0000256" key="3">
    <source>
        <dbReference type="ARBA" id="ARBA00022527"/>
    </source>
</evidence>
<protein>
    <recommendedName>
        <fullName evidence="2">non-specific serine/threonine protein kinase</fullName>
        <ecNumber evidence="2">2.7.11.1</ecNumber>
    </recommendedName>
</protein>
<keyword evidence="5 10" id="KW-0547">Nucleotide-binding</keyword>